<dbReference type="EMBL" id="AP014862">
    <property type="protein sequence ID" value="BAU74388.1"/>
    <property type="molecule type" value="Genomic_DNA"/>
</dbReference>
<sequence>MDSLAELARRLDNLIRLGTIAEVDHAAARCRVKSGRLLTTWLPWIALRAGGTLDWNPPTVGEQCLLFSPSGETAQALVLTGLYSDAHRAPEKSPDLHRRQYPDGAIIDYDHATHALDATLPGGATVMLQATGGVTIEGDVTVDGKLKVTGDAEIEGTARAAIDVLGADKSLVKHLHLGNLGVPTSPPQ</sequence>
<dbReference type="Gene3D" id="2.40.50.230">
    <property type="entry name" value="Gp5 N-terminal domain"/>
    <property type="match status" value="1"/>
</dbReference>
<proteinExistence type="predicted"/>
<dbReference type="Gene3D" id="6.20.150.10">
    <property type="match status" value="1"/>
</dbReference>
<dbReference type="NCBIfam" id="TIGR01644">
    <property type="entry name" value="phage_P2_V"/>
    <property type="match status" value="1"/>
</dbReference>
<dbReference type="Proteomes" id="UP000218554">
    <property type="component" value="Chromosome"/>
</dbReference>
<organism evidence="2 3">
    <name type="scientific">Metapseudomonas furukawaii</name>
    <name type="common">Pseudomonas furukawaii</name>
    <dbReference type="NCBI Taxonomy" id="1149133"/>
    <lineage>
        <taxon>Bacteria</taxon>
        <taxon>Pseudomonadati</taxon>
        <taxon>Pseudomonadota</taxon>
        <taxon>Gammaproteobacteria</taxon>
        <taxon>Pseudomonadales</taxon>
        <taxon>Pseudomonadaceae</taxon>
        <taxon>Metapseudomonas</taxon>
    </lineage>
</organism>
<evidence type="ECO:0000313" key="2">
    <source>
        <dbReference type="EMBL" id="BAU74388.1"/>
    </source>
</evidence>
<protein>
    <submittedName>
        <fullName evidence="2">Baseplate assembly protein V</fullName>
    </submittedName>
</protein>
<reference evidence="3" key="1">
    <citation type="submission" date="2015-05" db="EMBL/GenBank/DDBJ databases">
        <title>Draft genome sequencing of a biphenyl-degrading bacterium, Pseudomonas balearica KF707 (=NBRC110670).</title>
        <authorList>
            <person name="Kimura N."/>
            <person name="Hirose J."/>
            <person name="Watanabe T."/>
            <person name="Suenaga H."/>
            <person name="Fujihara H."/>
            <person name="Noguchi M."/>
            <person name="Hashimoto M."/>
            <person name="Shimodaira J."/>
            <person name="Tsuchikane K."/>
            <person name="Hosoyama A."/>
            <person name="Yamazoe A."/>
            <person name="Fujita N."/>
            <person name="Furukawa K."/>
        </authorList>
    </citation>
    <scope>NUCLEOTIDE SEQUENCE [LARGE SCALE GENOMIC DNA]</scope>
    <source>
        <strain evidence="3">DSM 10086 / NBRC 110670 / KF707</strain>
    </source>
</reference>
<dbReference type="InterPro" id="IPR037026">
    <property type="entry name" value="Vgr_OB-fold_dom_sf"/>
</dbReference>
<evidence type="ECO:0000259" key="1">
    <source>
        <dbReference type="Pfam" id="PF04717"/>
    </source>
</evidence>
<reference evidence="2 3" key="2">
    <citation type="journal article" date="2017" name="Int. J. Syst. Evol. Microbiol.">
        <title>Pseudomonas furukawaii sp. nov., a polychlorinated biphenyl-degrading bacterium isolated from biphenyl-contaminated soil in Japan.</title>
        <authorList>
            <person name="Kimura N."/>
            <person name="Watanabe T."/>
            <person name="Suenaga H."/>
            <person name="Fujihara H."/>
            <person name="Futagami T."/>
            <person name="Goto M."/>
            <person name="Hanada S."/>
            <person name="Hirose J."/>
        </authorList>
    </citation>
    <scope>NUCLEOTIDE SEQUENCE [LARGE SCALE GENOMIC DNA]</scope>
    <source>
        <strain evidence="3">DSM 10086 / NBRC 110670 / KF707</strain>
    </source>
</reference>
<name>A0AAD1C1K8_METFU</name>
<dbReference type="AlphaFoldDB" id="A0AAD1C1K8"/>
<dbReference type="Pfam" id="PF04717">
    <property type="entry name" value="Phage_base_V"/>
    <property type="match status" value="1"/>
</dbReference>
<dbReference type="KEGG" id="pfuw:KF707C_27000"/>
<dbReference type="InterPro" id="IPR013046">
    <property type="entry name" value="GpV/Gp45"/>
</dbReference>
<gene>
    <name evidence="2" type="ORF">KF707C_27000</name>
</gene>
<dbReference type="InterPro" id="IPR006531">
    <property type="entry name" value="Gp5/Vgr_OB"/>
</dbReference>
<dbReference type="RefSeq" id="WP_004421795.1">
    <property type="nucleotide sequence ID" value="NZ_AJMR01000170.1"/>
</dbReference>
<keyword evidence="3" id="KW-1185">Reference proteome</keyword>
<evidence type="ECO:0000313" key="3">
    <source>
        <dbReference type="Proteomes" id="UP000218554"/>
    </source>
</evidence>
<accession>A0AAD1C1K8</accession>
<feature type="domain" description="Gp5/Type VI secretion system Vgr protein OB-fold" evidence="1">
    <location>
        <begin position="16"/>
        <end position="83"/>
    </location>
</feature>